<reference evidence="2" key="2">
    <citation type="submission" date="2004-02" db="EMBL/GenBank/DDBJ databases">
        <authorList>
            <consortium name="Genoscope"/>
            <consortium name="Whitehead Institute Centre for Genome Research"/>
        </authorList>
    </citation>
    <scope>NUCLEOTIDE SEQUENCE</scope>
</reference>
<protein>
    <submittedName>
        <fullName evidence="2">(spotted green pufferfish) hypothetical protein</fullName>
    </submittedName>
</protein>
<sequence>QTVDGARVCRSPRLSPPRQQHTILVVWREGAGVGVVVVVVVVAAVCPEIWRQYHTTVSIILQEFCSYNLEPSEKIRNSKM</sequence>
<organism evidence="2">
    <name type="scientific">Tetraodon nigroviridis</name>
    <name type="common">Spotted green pufferfish</name>
    <name type="synonym">Chelonodon nigroviridis</name>
    <dbReference type="NCBI Taxonomy" id="99883"/>
    <lineage>
        <taxon>Eukaryota</taxon>
        <taxon>Metazoa</taxon>
        <taxon>Chordata</taxon>
        <taxon>Craniata</taxon>
        <taxon>Vertebrata</taxon>
        <taxon>Euteleostomi</taxon>
        <taxon>Actinopterygii</taxon>
        <taxon>Neopterygii</taxon>
        <taxon>Teleostei</taxon>
        <taxon>Neoteleostei</taxon>
        <taxon>Acanthomorphata</taxon>
        <taxon>Eupercaria</taxon>
        <taxon>Tetraodontiformes</taxon>
        <taxon>Tetradontoidea</taxon>
        <taxon>Tetraodontidae</taxon>
        <taxon>Tetraodon</taxon>
    </lineage>
</organism>
<dbReference type="KEGG" id="tng:GSTEN00038765G001"/>
<gene>
    <name evidence="2" type="ORF">GSTENG00038765001</name>
</gene>
<keyword evidence="1" id="KW-0812">Transmembrane</keyword>
<keyword evidence="1" id="KW-0472">Membrane</keyword>
<dbReference type="AlphaFoldDB" id="Q4RBK0"/>
<accession>Q4RBK0</accession>
<evidence type="ECO:0000313" key="2">
    <source>
        <dbReference type="EMBL" id="CAG14233.1"/>
    </source>
</evidence>
<proteinExistence type="predicted"/>
<comment type="caution">
    <text evidence="2">The sequence shown here is derived from an EMBL/GenBank/DDBJ whole genome shotgun (WGS) entry which is preliminary data.</text>
</comment>
<keyword evidence="1" id="KW-1133">Transmembrane helix</keyword>
<name>Q4RBK0_TETNG</name>
<feature type="transmembrane region" description="Helical" evidence="1">
    <location>
        <begin position="31"/>
        <end position="50"/>
    </location>
</feature>
<evidence type="ECO:0000256" key="1">
    <source>
        <dbReference type="SAM" id="Phobius"/>
    </source>
</evidence>
<reference evidence="2" key="1">
    <citation type="journal article" date="2004" name="Nature">
        <title>Genome duplication in the teleost fish Tetraodon nigroviridis reveals the early vertebrate proto-karyotype.</title>
        <authorList>
            <person name="Jaillon O."/>
            <person name="Aury J.-M."/>
            <person name="Brunet F."/>
            <person name="Petit J.-L."/>
            <person name="Stange-Thomann N."/>
            <person name="Mauceli E."/>
            <person name="Bouneau L."/>
            <person name="Fischer C."/>
            <person name="Ozouf-Costaz C."/>
            <person name="Bernot A."/>
            <person name="Nicaud S."/>
            <person name="Jaffe D."/>
            <person name="Fisher S."/>
            <person name="Lutfalla G."/>
            <person name="Dossat C."/>
            <person name="Segurens B."/>
            <person name="Dasilva C."/>
            <person name="Salanoubat M."/>
            <person name="Levy M."/>
            <person name="Boudet N."/>
            <person name="Castellano S."/>
            <person name="Anthouard V."/>
            <person name="Jubin C."/>
            <person name="Castelli V."/>
            <person name="Katinka M."/>
            <person name="Vacherie B."/>
            <person name="Biemont C."/>
            <person name="Skalli Z."/>
            <person name="Cattolico L."/>
            <person name="Poulain J."/>
            <person name="De Berardinis V."/>
            <person name="Cruaud C."/>
            <person name="Duprat S."/>
            <person name="Brottier P."/>
            <person name="Coutanceau J.-P."/>
            <person name="Gouzy J."/>
            <person name="Parra G."/>
            <person name="Lardier G."/>
            <person name="Chapple C."/>
            <person name="McKernan K.J."/>
            <person name="McEwan P."/>
            <person name="Bosak S."/>
            <person name="Kellis M."/>
            <person name="Volff J.-N."/>
            <person name="Guigo R."/>
            <person name="Zody M.C."/>
            <person name="Mesirov J."/>
            <person name="Lindblad-Toh K."/>
            <person name="Birren B."/>
            <person name="Nusbaum C."/>
            <person name="Kahn D."/>
            <person name="Robinson-Rechavi M."/>
            <person name="Laudet V."/>
            <person name="Schachter V."/>
            <person name="Quetier F."/>
            <person name="Saurin W."/>
            <person name="Scarpelli C."/>
            <person name="Wincker P."/>
            <person name="Lander E.S."/>
            <person name="Weissenbach J."/>
            <person name="Roest Crollius H."/>
        </authorList>
    </citation>
    <scope>NUCLEOTIDE SEQUENCE [LARGE SCALE GENOMIC DNA]</scope>
</reference>
<feature type="non-terminal residue" evidence="2">
    <location>
        <position position="80"/>
    </location>
</feature>
<dbReference type="EMBL" id="CAAE01021326">
    <property type="protein sequence ID" value="CAG14233.1"/>
    <property type="molecule type" value="Genomic_DNA"/>
</dbReference>